<dbReference type="Proteomes" id="UP000481643">
    <property type="component" value="Unassembled WGS sequence"/>
</dbReference>
<evidence type="ECO:0000313" key="3">
    <source>
        <dbReference type="Proteomes" id="UP000481643"/>
    </source>
</evidence>
<evidence type="ECO:0008006" key="4">
    <source>
        <dbReference type="Google" id="ProtNLM"/>
    </source>
</evidence>
<proteinExistence type="predicted"/>
<protein>
    <recommendedName>
        <fullName evidence="4">Lipoprotein</fullName>
    </recommendedName>
</protein>
<evidence type="ECO:0000313" key="2">
    <source>
        <dbReference type="EMBL" id="KAB2681168.1"/>
    </source>
</evidence>
<feature type="chain" id="PRO_5026862371" description="Lipoprotein" evidence="1">
    <location>
        <begin position="28"/>
        <end position="66"/>
    </location>
</feature>
<dbReference type="RefSeq" id="WP_151610553.1">
    <property type="nucleotide sequence ID" value="NZ_WBVX01000024.1"/>
</dbReference>
<feature type="signal peptide" evidence="1">
    <location>
        <begin position="1"/>
        <end position="27"/>
    </location>
</feature>
<gene>
    <name evidence="2" type="ORF">F9L08_19920</name>
</gene>
<name>A0A6L3YBW0_9HYPH</name>
<keyword evidence="1" id="KW-0732">Signal</keyword>
<comment type="caution">
    <text evidence="2">The sequence shown here is derived from an EMBL/GenBank/DDBJ whole genome shotgun (WGS) entry which is preliminary data.</text>
</comment>
<organism evidence="2 3">
    <name type="scientific">Brucella tritici</name>
    <dbReference type="NCBI Taxonomy" id="94626"/>
    <lineage>
        <taxon>Bacteria</taxon>
        <taxon>Pseudomonadati</taxon>
        <taxon>Pseudomonadota</taxon>
        <taxon>Alphaproteobacteria</taxon>
        <taxon>Hyphomicrobiales</taxon>
        <taxon>Brucellaceae</taxon>
        <taxon>Brucella/Ochrobactrum group</taxon>
        <taxon>Brucella</taxon>
    </lineage>
</organism>
<dbReference type="AlphaFoldDB" id="A0A6L3YBW0"/>
<sequence length="66" mass="7053">MTNVPVTIWRNLLALAMFGILTSCASAERELKAPCGPLPFAASDHDNCGPLKPVNVNPFDSVLEAK</sequence>
<reference evidence="2 3" key="1">
    <citation type="submission" date="2019-09" db="EMBL/GenBank/DDBJ databases">
        <title>Taxonomic organization of the family Brucellaceae based on a phylogenomic approach.</title>
        <authorList>
            <person name="Leclercq S."/>
            <person name="Cloeckaert A."/>
            <person name="Zygmunt M.S."/>
        </authorList>
    </citation>
    <scope>NUCLEOTIDE SEQUENCE [LARGE SCALE GENOMIC DNA]</scope>
    <source>
        <strain evidence="2 3">WS1830</strain>
    </source>
</reference>
<dbReference type="EMBL" id="WBVX01000024">
    <property type="protein sequence ID" value="KAB2681168.1"/>
    <property type="molecule type" value="Genomic_DNA"/>
</dbReference>
<accession>A0A6L3YBW0</accession>
<evidence type="ECO:0000256" key="1">
    <source>
        <dbReference type="SAM" id="SignalP"/>
    </source>
</evidence>